<keyword evidence="4 8" id="KW-1133">Transmembrane helix</keyword>
<dbReference type="InterPro" id="IPR009388">
    <property type="entry name" value="PSII_PsbY"/>
</dbReference>
<evidence type="ECO:0000256" key="4">
    <source>
        <dbReference type="ARBA" id="ARBA00022989"/>
    </source>
</evidence>
<keyword evidence="7 8" id="KW-0604">Photosystem II</keyword>
<dbReference type="GO" id="GO:0009523">
    <property type="term" value="C:photosystem II"/>
    <property type="evidence" value="ECO:0007669"/>
    <property type="project" value="UniProtKB-KW"/>
</dbReference>
<organism evidence="9 10">
    <name type="scientific">Phormidesmis priestleyi ULC007</name>
    <dbReference type="NCBI Taxonomy" id="1920490"/>
    <lineage>
        <taxon>Bacteria</taxon>
        <taxon>Bacillati</taxon>
        <taxon>Cyanobacteriota</taxon>
        <taxon>Cyanophyceae</taxon>
        <taxon>Leptolyngbyales</taxon>
        <taxon>Leptolyngbyaceae</taxon>
        <taxon>Phormidesmis</taxon>
    </lineage>
</organism>
<name>A0A2T1DM79_9CYAN</name>
<feature type="topological domain" description="Lumenal" evidence="8">
    <location>
        <begin position="1"/>
        <end position="6"/>
    </location>
</feature>
<evidence type="ECO:0000256" key="2">
    <source>
        <dbReference type="ARBA" id="ARBA00022531"/>
    </source>
</evidence>
<dbReference type="GO" id="GO:0030145">
    <property type="term" value="F:manganese ion binding"/>
    <property type="evidence" value="ECO:0007669"/>
    <property type="project" value="InterPro"/>
</dbReference>
<comment type="similarity">
    <text evidence="8">Belongs to the PsbY family.</text>
</comment>
<keyword evidence="5 8" id="KW-0793">Thylakoid</keyword>
<dbReference type="AlphaFoldDB" id="A0A2T1DM79"/>
<keyword evidence="2 8" id="KW-0602">Photosynthesis</keyword>
<keyword evidence="6 8" id="KW-0472">Membrane</keyword>
<dbReference type="Proteomes" id="UP000238634">
    <property type="component" value="Unassembled WGS sequence"/>
</dbReference>
<evidence type="ECO:0000313" key="9">
    <source>
        <dbReference type="EMBL" id="PSB21572.1"/>
    </source>
</evidence>
<reference evidence="9 10" key="2">
    <citation type="submission" date="2018-03" db="EMBL/GenBank/DDBJ databases">
        <title>The ancient ancestry and fast evolution of plastids.</title>
        <authorList>
            <person name="Moore K.R."/>
            <person name="Magnabosco C."/>
            <person name="Momper L."/>
            <person name="Gold D.A."/>
            <person name="Bosak T."/>
            <person name="Fournier G.P."/>
        </authorList>
    </citation>
    <scope>NUCLEOTIDE SEQUENCE [LARGE SCALE GENOMIC DNA]</scope>
    <source>
        <strain evidence="9 10">ULC007</strain>
    </source>
</reference>
<evidence type="ECO:0000256" key="8">
    <source>
        <dbReference type="HAMAP-Rule" id="MF_00717"/>
    </source>
</evidence>
<evidence type="ECO:0000256" key="7">
    <source>
        <dbReference type="ARBA" id="ARBA00023276"/>
    </source>
</evidence>
<dbReference type="RefSeq" id="WP_073069425.1">
    <property type="nucleotide sequence ID" value="NZ_MPPI01000002.1"/>
</dbReference>
<dbReference type="OrthoDB" id="561045at2"/>
<dbReference type="HAMAP" id="MF_00717">
    <property type="entry name" value="PSII_PsbY"/>
    <property type="match status" value="1"/>
</dbReference>
<protein>
    <recommendedName>
        <fullName evidence="8">Photosystem II reaction center protein Y</fullName>
    </recommendedName>
</protein>
<evidence type="ECO:0000256" key="1">
    <source>
        <dbReference type="ARBA" id="ARBA00004370"/>
    </source>
</evidence>
<comment type="subunit">
    <text evidence="8">PSII is composed of 1 copy each of membrane proteins PsbA, PsbB, PsbC, PsbD, PsbE, PsbF, PsbH, PsbI, PsbJ, PsbK, PsbL, PsbM, PsbT, PsbX, PsbY, PsbZ, Psb30/Ycf12, peripheral proteins PsbO, CyanoQ (PsbQ), PsbU, PsbV and a large number of cofactors. It forms dimeric complexes.</text>
</comment>
<keyword evidence="10" id="KW-1185">Reference proteome</keyword>
<dbReference type="Pfam" id="PF06298">
    <property type="entry name" value="PsbY"/>
    <property type="match status" value="1"/>
</dbReference>
<evidence type="ECO:0000256" key="6">
    <source>
        <dbReference type="ARBA" id="ARBA00023136"/>
    </source>
</evidence>
<evidence type="ECO:0000256" key="5">
    <source>
        <dbReference type="ARBA" id="ARBA00023078"/>
    </source>
</evidence>
<feature type="topological domain" description="Lumenal" evidence="8">
    <location>
        <begin position="26"/>
        <end position="39"/>
    </location>
</feature>
<comment type="subcellular location">
    <subcellularLocation>
        <location evidence="8">Cellular thylakoid membrane</location>
        <topology evidence="8">Single-pass membrane protein</topology>
    </subcellularLocation>
    <subcellularLocation>
        <location evidence="1">Membrane</location>
    </subcellularLocation>
</comment>
<reference evidence="9 10" key="1">
    <citation type="submission" date="2018-02" db="EMBL/GenBank/DDBJ databases">
        <authorList>
            <person name="Cohen D.B."/>
            <person name="Kent A.D."/>
        </authorList>
    </citation>
    <scope>NUCLEOTIDE SEQUENCE [LARGE SCALE GENOMIC DNA]</scope>
    <source>
        <strain evidence="9 10">ULC007</strain>
    </source>
</reference>
<gene>
    <name evidence="8" type="primary">psbY</name>
    <name evidence="9" type="ORF">C7B65_03035</name>
</gene>
<proteinExistence type="inferred from homology"/>
<evidence type="ECO:0000256" key="3">
    <source>
        <dbReference type="ARBA" id="ARBA00022692"/>
    </source>
</evidence>
<sequence>MDFDFRILIVLLPILAAGGWAISRIAPVAVKQIQAFLAK</sequence>
<dbReference type="STRING" id="1920490.GCA_001895925_01588"/>
<dbReference type="GO" id="GO:0031676">
    <property type="term" value="C:plasma membrane-derived thylakoid membrane"/>
    <property type="evidence" value="ECO:0007669"/>
    <property type="project" value="UniProtKB-SubCell"/>
</dbReference>
<accession>A0A2T1DM79</accession>
<dbReference type="GO" id="GO:0015979">
    <property type="term" value="P:photosynthesis"/>
    <property type="evidence" value="ECO:0007669"/>
    <property type="project" value="UniProtKB-UniRule"/>
</dbReference>
<comment type="caution">
    <text evidence="9">The sequence shown here is derived from an EMBL/GenBank/DDBJ whole genome shotgun (WGS) entry which is preliminary data.</text>
</comment>
<evidence type="ECO:0000313" key="10">
    <source>
        <dbReference type="Proteomes" id="UP000238634"/>
    </source>
</evidence>
<keyword evidence="3 8" id="KW-0812">Transmembrane</keyword>
<comment type="function">
    <text evidence="8">Loosely associated component of the core of photosystem II (PSII). PSII is a light-driven water plastoquinone oxidoreductase, using light energy to abstract electrons from H(2)O, generating a proton gradient subsequently used for ATP formation.</text>
</comment>
<dbReference type="EMBL" id="PVWG01000002">
    <property type="protein sequence ID" value="PSB21572.1"/>
    <property type="molecule type" value="Genomic_DNA"/>
</dbReference>